<protein>
    <recommendedName>
        <fullName evidence="1">Phosphate-specific transport system accessory protein PhoU</fullName>
    </recommendedName>
</protein>
<keyword evidence="4" id="KW-1185">Reference proteome</keyword>
<comment type="caution">
    <text evidence="3">The sequence shown here is derived from an EMBL/GenBank/DDBJ whole genome shotgun (WGS) entry which is preliminary data.</text>
</comment>
<keyword evidence="1" id="KW-0963">Cytoplasm</keyword>
<dbReference type="RefSeq" id="WP_217064189.1">
    <property type="nucleotide sequence ID" value="NZ_JAHQCS010000014.1"/>
</dbReference>
<proteinExistence type="inferred from homology"/>
<dbReference type="EMBL" id="JAHQCS010000014">
    <property type="protein sequence ID" value="MBU9710296.1"/>
    <property type="molecule type" value="Genomic_DNA"/>
</dbReference>
<name>A0ABS6J9D4_9BACI</name>
<accession>A0ABS6J9D4</accession>
<evidence type="ECO:0000313" key="3">
    <source>
        <dbReference type="EMBL" id="MBU9710296.1"/>
    </source>
</evidence>
<keyword evidence="1" id="KW-0592">Phosphate transport</keyword>
<dbReference type="Pfam" id="PF01895">
    <property type="entry name" value="PhoU"/>
    <property type="match status" value="2"/>
</dbReference>
<feature type="domain" description="PhoU" evidence="2">
    <location>
        <begin position="123"/>
        <end position="207"/>
    </location>
</feature>
<evidence type="ECO:0000256" key="1">
    <source>
        <dbReference type="PIRNR" id="PIRNR003107"/>
    </source>
</evidence>
<dbReference type="NCBIfam" id="TIGR02135">
    <property type="entry name" value="phoU_full"/>
    <property type="match status" value="1"/>
</dbReference>
<evidence type="ECO:0000313" key="4">
    <source>
        <dbReference type="Proteomes" id="UP000784880"/>
    </source>
</evidence>
<keyword evidence="1" id="KW-0813">Transport</keyword>
<dbReference type="PANTHER" id="PTHR42930:SF3">
    <property type="entry name" value="PHOSPHATE-SPECIFIC TRANSPORT SYSTEM ACCESSORY PROTEIN PHOU"/>
    <property type="match status" value="1"/>
</dbReference>
<dbReference type="PIRSF" id="PIRSF003107">
    <property type="entry name" value="PhoU"/>
    <property type="match status" value="1"/>
</dbReference>
<dbReference type="PANTHER" id="PTHR42930">
    <property type="entry name" value="PHOSPHATE-SPECIFIC TRANSPORT SYSTEM ACCESSORY PROTEIN PHOU"/>
    <property type="match status" value="1"/>
</dbReference>
<gene>
    <name evidence="3" type="primary">phoU</name>
    <name evidence="3" type="ORF">KS419_00775</name>
</gene>
<dbReference type="InterPro" id="IPR026022">
    <property type="entry name" value="PhoU_dom"/>
</dbReference>
<feature type="domain" description="PhoU" evidence="2">
    <location>
        <begin position="18"/>
        <end position="105"/>
    </location>
</feature>
<comment type="function">
    <text evidence="1">Plays a role in the regulation of phosphate uptake.</text>
</comment>
<comment type="subcellular location">
    <subcellularLocation>
        <location evidence="1">Cytoplasm</location>
    </subcellularLocation>
</comment>
<dbReference type="Proteomes" id="UP000784880">
    <property type="component" value="Unassembled WGS sequence"/>
</dbReference>
<comment type="subunit">
    <text evidence="1">Homodimer.</text>
</comment>
<dbReference type="InterPro" id="IPR028366">
    <property type="entry name" value="PhoU"/>
</dbReference>
<organism evidence="3 4">
    <name type="scientific">Evansella tamaricis</name>
    <dbReference type="NCBI Taxonomy" id="2069301"/>
    <lineage>
        <taxon>Bacteria</taxon>
        <taxon>Bacillati</taxon>
        <taxon>Bacillota</taxon>
        <taxon>Bacilli</taxon>
        <taxon>Bacillales</taxon>
        <taxon>Bacillaceae</taxon>
        <taxon>Evansella</taxon>
    </lineage>
</organism>
<evidence type="ECO:0000259" key="2">
    <source>
        <dbReference type="Pfam" id="PF01895"/>
    </source>
</evidence>
<comment type="similarity">
    <text evidence="1">Belongs to the PhoU family.</text>
</comment>
<sequence>MTIRGQFVSELSELKGEIMRLGAMVERAFDETIEAIRKKQYAKLDDIIDNDKNINDLELAINDKATLMIAKQQPVASDLRKIIVSLKVSSDLERMGDLSVDMAKSALRLNDRINLEKFEEELLSMASKAKIMIKAVLIAYRDSNVLEAQKIAAMDDDVDSAYGKFIQSIFEVVAVETGITEQVTQMAFISRYIERIADYCTNIAEWIIYEVNGKRFDLN</sequence>
<reference evidence="3 4" key="1">
    <citation type="submission" date="2021-06" db="EMBL/GenBank/DDBJ databases">
        <title>Bacillus sp. RD4P76, an endophyte from a halophyte.</title>
        <authorList>
            <person name="Sun J.-Q."/>
        </authorList>
    </citation>
    <scope>NUCLEOTIDE SEQUENCE [LARGE SCALE GENOMIC DNA]</scope>
    <source>
        <strain evidence="3 4">CGMCC 1.15917</strain>
    </source>
</reference>